<gene>
    <name evidence="1" type="ORF">P5658_26320</name>
</gene>
<proteinExistence type="predicted"/>
<accession>A0AC61ZYI9</accession>
<dbReference type="EMBL" id="CP121756">
    <property type="protein sequence ID" value="XRL89498.1"/>
    <property type="molecule type" value="Genomic_DNA"/>
</dbReference>
<evidence type="ECO:0000313" key="2">
    <source>
        <dbReference type="Proteomes" id="UP001217185"/>
    </source>
</evidence>
<evidence type="ECO:0000313" key="1">
    <source>
        <dbReference type="EMBL" id="XRL89498.1"/>
    </source>
</evidence>
<sequence>MDKELTKTASVAAYLRKSREDADQEDTLARHRKQLIDLVKQRGFENVDWYEEIGSADSIKNRPVFSDLLKKIENDEYDAVCVVAYDRLSRGNQIESGIISKAFKDTETLLITPTRTYDWSIEGDEMLSEFESMIARSEYRVIKKRLKQGKINAVRNGRLHSGNVPYGYKWDKNDKTAKIDKEKHEIYRLMVKWFLDEEYSATEIADKLNELGIPSPSGGSTWYSEVVADILTNDFHRGLVWYGKYRARKNGTGIEKNPDSSSIIMHKGNHEPMKSDEEHGAIIRRISKLRTFKPGRKLNKNTFKLSGLVRCPHCGKVQVVHTPKNRNPHVRKCLKKSKTRTSECNNTTGLPEEALYKAIVMKIREYNEVLFSKESSEKKDEEARTYMNQILSLHEKAISKSNKRIEKIKEMYMDEIIDKDEFKSRIDKEKKSIQEAENEIRKLKESADYHDEIEHEQRKIKWNHEKVQEFIESDQGFTPSEINLILKLIISHVSYTMVKNEYGEFDVDLRVNFN</sequence>
<dbReference type="Proteomes" id="UP001217185">
    <property type="component" value="Chromosome"/>
</dbReference>
<name>A0AC61ZYI9_BACIU</name>
<protein>
    <submittedName>
        <fullName evidence="1">Recombinase family protein</fullName>
    </submittedName>
</protein>
<organism evidence="1 2">
    <name type="scientific">Bacillus subtilis</name>
    <dbReference type="NCBI Taxonomy" id="1423"/>
    <lineage>
        <taxon>Bacteria</taxon>
        <taxon>Bacillati</taxon>
        <taxon>Bacillota</taxon>
        <taxon>Bacilli</taxon>
        <taxon>Bacillales</taxon>
        <taxon>Bacillaceae</taxon>
        <taxon>Bacillus</taxon>
    </lineage>
</organism>
<reference evidence="1" key="1">
    <citation type="submission" date="2025-02" db="EMBL/GenBank/DDBJ databases">
        <title>Complete genome sequences of 52 Bacillus and Priestia strains isolated from West-African fermentations and 26 reference strains from the DSMZ collection.</title>
        <authorList>
            <person name="Wiedenbein E.S."/>
            <person name="Canoy T.S."/>
            <person name="Hui Y."/>
            <person name="Parkouda C."/>
            <person name="Dawende C."/>
            <person name="Ametefe E."/>
            <person name="Jespersen L."/>
            <person name="Nielsen D.S."/>
        </authorList>
    </citation>
    <scope>NUCLEOTIDE SEQUENCE</scope>
    <source>
        <strain evidence="1">PRO122</strain>
    </source>
</reference>